<dbReference type="Proteomes" id="UP000759103">
    <property type="component" value="Unassembled WGS sequence"/>
</dbReference>
<organism evidence="3 4">
    <name type="scientific">Sphingomonas citri</name>
    <dbReference type="NCBI Taxonomy" id="2862499"/>
    <lineage>
        <taxon>Bacteria</taxon>
        <taxon>Pseudomonadati</taxon>
        <taxon>Pseudomonadota</taxon>
        <taxon>Alphaproteobacteria</taxon>
        <taxon>Sphingomonadales</taxon>
        <taxon>Sphingomonadaceae</taxon>
        <taxon>Sphingomonas</taxon>
    </lineage>
</organism>
<evidence type="ECO:0000256" key="1">
    <source>
        <dbReference type="SAM" id="SignalP"/>
    </source>
</evidence>
<protein>
    <submittedName>
        <fullName evidence="3">DUF2807 domain-containing protein</fullName>
    </submittedName>
</protein>
<dbReference type="RefSeq" id="WP_219748698.1">
    <property type="nucleotide sequence ID" value="NZ_JAHXZN010000003.1"/>
</dbReference>
<feature type="signal peptide" evidence="1">
    <location>
        <begin position="1"/>
        <end position="20"/>
    </location>
</feature>
<sequence length="224" mass="21972">MRRLILAAALPALAAVPASAAERRWPVATVERLRVETPATVRVVTAGPGGVGTGVSASAADPAALDALKVEPSGGTLVLRGGPASAVVTVVAPRLVGVAVYTPARVTIAAMRGERVELSAAAGSIDVAALDVARVSATLAGDAVITLAGAAPDATVVANGTGTIDARALATQRLTVRGAGDSIVRAAASQAARVVAIQGAQVSVAGRPRCDVRAVAPASVTCGR</sequence>
<comment type="caution">
    <text evidence="3">The sequence shown here is derived from an EMBL/GenBank/DDBJ whole genome shotgun (WGS) entry which is preliminary data.</text>
</comment>
<feature type="chain" id="PRO_5047133988" evidence="1">
    <location>
        <begin position="21"/>
        <end position="224"/>
    </location>
</feature>
<evidence type="ECO:0000259" key="2">
    <source>
        <dbReference type="Pfam" id="PF10988"/>
    </source>
</evidence>
<keyword evidence="1" id="KW-0732">Signal</keyword>
<feature type="domain" description="Putative auto-transporter adhesin head GIN" evidence="2">
    <location>
        <begin position="60"/>
        <end position="208"/>
    </location>
</feature>
<gene>
    <name evidence="3" type="ORF">KZ820_11165</name>
</gene>
<dbReference type="Pfam" id="PF10988">
    <property type="entry name" value="DUF2807"/>
    <property type="match status" value="1"/>
</dbReference>
<dbReference type="EMBL" id="JAHXZN010000003">
    <property type="protein sequence ID" value="MBW6531294.1"/>
    <property type="molecule type" value="Genomic_DNA"/>
</dbReference>
<proteinExistence type="predicted"/>
<evidence type="ECO:0000313" key="3">
    <source>
        <dbReference type="EMBL" id="MBW6531294.1"/>
    </source>
</evidence>
<accession>A0ABS7BNV7</accession>
<keyword evidence="4" id="KW-1185">Reference proteome</keyword>
<dbReference type="InterPro" id="IPR021255">
    <property type="entry name" value="DUF2807"/>
</dbReference>
<dbReference type="Gene3D" id="2.160.20.120">
    <property type="match status" value="1"/>
</dbReference>
<reference evidence="3 4" key="1">
    <citation type="submission" date="2021-07" db="EMBL/GenBank/DDBJ databases">
        <title>Sphingomonas sp.</title>
        <authorList>
            <person name="Feng G."/>
            <person name="Li J."/>
            <person name="Pan M."/>
        </authorList>
    </citation>
    <scope>NUCLEOTIDE SEQUENCE [LARGE SCALE GENOMIC DNA]</scope>
    <source>
        <strain evidence="3 4">RRHST34</strain>
    </source>
</reference>
<name>A0ABS7BNV7_9SPHN</name>
<evidence type="ECO:0000313" key="4">
    <source>
        <dbReference type="Proteomes" id="UP000759103"/>
    </source>
</evidence>